<dbReference type="Proteomes" id="UP001589575">
    <property type="component" value="Unassembled WGS sequence"/>
</dbReference>
<accession>A0ABV5G769</accession>
<organism evidence="1 2">
    <name type="scientific">Citricoccus parietis</name>
    <dbReference type="NCBI Taxonomy" id="592307"/>
    <lineage>
        <taxon>Bacteria</taxon>
        <taxon>Bacillati</taxon>
        <taxon>Actinomycetota</taxon>
        <taxon>Actinomycetes</taxon>
        <taxon>Micrococcales</taxon>
        <taxon>Micrococcaceae</taxon>
        <taxon>Citricoccus</taxon>
    </lineage>
</organism>
<evidence type="ECO:0000313" key="2">
    <source>
        <dbReference type="Proteomes" id="UP001589575"/>
    </source>
</evidence>
<proteinExistence type="predicted"/>
<evidence type="ECO:0000313" key="1">
    <source>
        <dbReference type="EMBL" id="MFB9074806.1"/>
    </source>
</evidence>
<keyword evidence="2" id="KW-1185">Reference proteome</keyword>
<dbReference type="EMBL" id="JBHMFI010000002">
    <property type="protein sequence ID" value="MFB9074806.1"/>
    <property type="molecule type" value="Genomic_DNA"/>
</dbReference>
<protein>
    <submittedName>
        <fullName evidence="1">Uncharacterized protein</fullName>
    </submittedName>
</protein>
<reference evidence="1 2" key="1">
    <citation type="submission" date="2024-09" db="EMBL/GenBank/DDBJ databases">
        <authorList>
            <person name="Sun Q."/>
            <person name="Mori K."/>
        </authorList>
    </citation>
    <scope>NUCLEOTIDE SEQUENCE [LARGE SCALE GENOMIC DNA]</scope>
    <source>
        <strain evidence="1 2">CCM 7609</strain>
    </source>
</reference>
<comment type="caution">
    <text evidence="1">The sequence shown here is derived from an EMBL/GenBank/DDBJ whole genome shotgun (WGS) entry which is preliminary data.</text>
</comment>
<sequence length="78" mass="8693">MRMWPPNSRCSPGPRPSGSCSVNTWARMHSNFPWWCIRFPATAWWTRTSPSSSCPRPSTAECWASAVASRSCTTACPN</sequence>
<name>A0ABV5G769_9MICC</name>
<gene>
    <name evidence="1" type="ORF">ACFFX0_27900</name>
</gene>